<dbReference type="SMART" id="SM00242">
    <property type="entry name" value="MYSc"/>
    <property type="match status" value="1"/>
</dbReference>
<dbReference type="GO" id="GO:0016459">
    <property type="term" value="C:myosin complex"/>
    <property type="evidence" value="ECO:0007669"/>
    <property type="project" value="UniProtKB-KW"/>
</dbReference>
<keyword evidence="3" id="KW-0112">Calmodulin-binding</keyword>
<dbReference type="GO" id="GO:0009860">
    <property type="term" value="P:pollen tube growth"/>
    <property type="evidence" value="ECO:0007669"/>
    <property type="project" value="TreeGrafter"/>
</dbReference>
<dbReference type="GO" id="GO:0051015">
    <property type="term" value="F:actin filament binding"/>
    <property type="evidence" value="ECO:0007669"/>
    <property type="project" value="TreeGrafter"/>
</dbReference>
<dbReference type="GO" id="GO:0005524">
    <property type="term" value="F:ATP binding"/>
    <property type="evidence" value="ECO:0007669"/>
    <property type="project" value="UniProtKB-KW"/>
</dbReference>
<dbReference type="PROSITE" id="PS51844">
    <property type="entry name" value="SH3_LIKE"/>
    <property type="match status" value="1"/>
</dbReference>
<evidence type="ECO:0000259" key="8">
    <source>
        <dbReference type="PROSITE" id="PS51456"/>
    </source>
</evidence>
<protein>
    <submittedName>
        <fullName evidence="10">Myosin-9 Myosin XI</fullName>
    </submittedName>
</protein>
<keyword evidence="1" id="KW-0547">Nucleotide-binding</keyword>
<comment type="caution">
    <text evidence="10">The sequence shown here is derived from an EMBL/GenBank/DDBJ whole genome shotgun (WGS) entry which is preliminary data.</text>
</comment>
<dbReference type="GO" id="GO:0007015">
    <property type="term" value="P:actin filament organization"/>
    <property type="evidence" value="ECO:0007669"/>
    <property type="project" value="TreeGrafter"/>
</dbReference>
<dbReference type="InterPro" id="IPR001609">
    <property type="entry name" value="Myosin_head_motor_dom-like"/>
</dbReference>
<dbReference type="GO" id="GO:0000146">
    <property type="term" value="F:microfilament motor activity"/>
    <property type="evidence" value="ECO:0007669"/>
    <property type="project" value="TreeGrafter"/>
</dbReference>
<dbReference type="InterPro" id="IPR036961">
    <property type="entry name" value="Kinesin_motor_dom_sf"/>
</dbReference>
<keyword evidence="5" id="KW-0505">Motor protein</keyword>
<dbReference type="InterPro" id="IPR004009">
    <property type="entry name" value="SH3_Myosin"/>
</dbReference>
<evidence type="ECO:0000313" key="11">
    <source>
        <dbReference type="Proteomes" id="UP000743370"/>
    </source>
</evidence>
<feature type="domain" description="Myosin motor" evidence="8">
    <location>
        <begin position="136"/>
        <end position="319"/>
    </location>
</feature>
<dbReference type="PROSITE" id="PS51456">
    <property type="entry name" value="MYOSIN_MOTOR"/>
    <property type="match status" value="1"/>
</dbReference>
<dbReference type="Proteomes" id="UP000743370">
    <property type="component" value="Unassembled WGS sequence"/>
</dbReference>
<proteinExistence type="inferred from homology"/>
<dbReference type="Pfam" id="PF02736">
    <property type="entry name" value="Myosin_N"/>
    <property type="match status" value="1"/>
</dbReference>
<evidence type="ECO:0000313" key="10">
    <source>
        <dbReference type="EMBL" id="KAG2402740.1"/>
    </source>
</evidence>
<keyword evidence="4 7" id="KW-0518">Myosin</keyword>
<dbReference type="GO" id="GO:0016020">
    <property type="term" value="C:membrane"/>
    <property type="evidence" value="ECO:0007669"/>
    <property type="project" value="TreeGrafter"/>
</dbReference>
<dbReference type="Pfam" id="PF00063">
    <property type="entry name" value="Myosin_head"/>
    <property type="match status" value="2"/>
</dbReference>
<dbReference type="Gene3D" id="1.10.10.820">
    <property type="match status" value="1"/>
</dbReference>
<evidence type="ECO:0000259" key="9">
    <source>
        <dbReference type="PROSITE" id="PS51844"/>
    </source>
</evidence>
<dbReference type="AlphaFoldDB" id="A0A8T0KRB2"/>
<dbReference type="PANTHER" id="PTHR13140">
    <property type="entry name" value="MYOSIN"/>
    <property type="match status" value="1"/>
</dbReference>
<gene>
    <name evidence="10" type="ORF">HKW66_Vig0249590</name>
</gene>
<accession>A0A8T0KRB2</accession>
<dbReference type="EMBL" id="JABFOF010000003">
    <property type="protein sequence ID" value="KAG2402740.1"/>
    <property type="molecule type" value="Genomic_DNA"/>
</dbReference>
<evidence type="ECO:0000256" key="1">
    <source>
        <dbReference type="ARBA" id="ARBA00022741"/>
    </source>
</evidence>
<comment type="caution">
    <text evidence="7">Lacks conserved residue(s) required for the propagation of feature annotation.</text>
</comment>
<evidence type="ECO:0000256" key="7">
    <source>
        <dbReference type="PROSITE-ProRule" id="PRU00782"/>
    </source>
</evidence>
<evidence type="ECO:0000256" key="6">
    <source>
        <dbReference type="ARBA" id="ARBA00023203"/>
    </source>
</evidence>
<name>A0A8T0KRB2_PHAAN</name>
<keyword evidence="6 7" id="KW-0009">Actin-binding</keyword>
<dbReference type="SUPFAM" id="SSF52540">
    <property type="entry name" value="P-loop containing nucleoside triphosphate hydrolases"/>
    <property type="match status" value="1"/>
</dbReference>
<sequence length="319" mass="35887">MAILQGLQTFLLSQTFITITFPFALGKLQSNYSLRFYSHSDLSCTFKTTAPSRSTLIHDFSSTPLENVRTCFSWPGIPENIVVGSHVWVGDPEVIWIAGQVLSINGEDAEIQISDERKVVSHLSKLYPKDIDAPADGVDDMTKLAYLHEPAVLHNLETRYAMNEIYTYTGNILIAINPFQSLSHLYDTNVMQRYKGSMVGDLSPHVFAIAEAAYSILISFREKEKYKLGDPKSFHYLNQSNCYELVGVNAAQEYLSTKRAMDIVGISQDEQDAIFRVVAGILHLGNINFSKSEETDFAVLEEEESKFHLQTTAELLMYC</sequence>
<dbReference type="PANTHER" id="PTHR13140:SF766">
    <property type="entry name" value="MYOSIN MOTOR DOMAIN PROTEIN AND DIL DOMAIN PROTEIN"/>
    <property type="match status" value="1"/>
</dbReference>
<dbReference type="InterPro" id="IPR027417">
    <property type="entry name" value="P-loop_NTPase"/>
</dbReference>
<dbReference type="Gene3D" id="3.40.850.10">
    <property type="entry name" value="Kinesin motor domain"/>
    <property type="match status" value="1"/>
</dbReference>
<feature type="domain" description="Myosin N-terminal SH3-like" evidence="9">
    <location>
        <begin position="82"/>
        <end position="131"/>
    </location>
</feature>
<dbReference type="GO" id="GO:0005737">
    <property type="term" value="C:cytoplasm"/>
    <property type="evidence" value="ECO:0007669"/>
    <property type="project" value="TreeGrafter"/>
</dbReference>
<organism evidence="10 11">
    <name type="scientific">Phaseolus angularis</name>
    <name type="common">Azuki bean</name>
    <name type="synonym">Vigna angularis</name>
    <dbReference type="NCBI Taxonomy" id="3914"/>
    <lineage>
        <taxon>Eukaryota</taxon>
        <taxon>Viridiplantae</taxon>
        <taxon>Streptophyta</taxon>
        <taxon>Embryophyta</taxon>
        <taxon>Tracheophyta</taxon>
        <taxon>Spermatophyta</taxon>
        <taxon>Magnoliopsida</taxon>
        <taxon>eudicotyledons</taxon>
        <taxon>Gunneridae</taxon>
        <taxon>Pentapetalae</taxon>
        <taxon>rosids</taxon>
        <taxon>fabids</taxon>
        <taxon>Fabales</taxon>
        <taxon>Fabaceae</taxon>
        <taxon>Papilionoideae</taxon>
        <taxon>50 kb inversion clade</taxon>
        <taxon>NPAAA clade</taxon>
        <taxon>indigoferoid/millettioid clade</taxon>
        <taxon>Phaseoleae</taxon>
        <taxon>Vigna</taxon>
    </lineage>
</organism>
<keyword evidence="2" id="KW-0067">ATP-binding</keyword>
<evidence type="ECO:0000256" key="5">
    <source>
        <dbReference type="ARBA" id="ARBA00023175"/>
    </source>
</evidence>
<evidence type="ECO:0000256" key="4">
    <source>
        <dbReference type="ARBA" id="ARBA00023123"/>
    </source>
</evidence>
<dbReference type="Gene3D" id="1.20.120.720">
    <property type="entry name" value="Myosin VI head, motor domain, U50 subdomain"/>
    <property type="match status" value="1"/>
</dbReference>
<comment type="similarity">
    <text evidence="7">Belongs to the TRAFAC class myosin-kinesin ATPase superfamily. Myosin family.</text>
</comment>
<reference evidence="10 11" key="1">
    <citation type="submission" date="2020-05" db="EMBL/GenBank/DDBJ databases">
        <title>Vigna angularis (adzuki bean) Var. LongXiaoDou No. 4 denovo assembly.</title>
        <authorList>
            <person name="Xiang H."/>
        </authorList>
    </citation>
    <scope>NUCLEOTIDE SEQUENCE [LARGE SCALE GENOMIC DNA]</scope>
    <source>
        <tissue evidence="10">Leaf</tissue>
    </source>
</reference>
<dbReference type="GO" id="GO:0005516">
    <property type="term" value="F:calmodulin binding"/>
    <property type="evidence" value="ECO:0007669"/>
    <property type="project" value="UniProtKB-KW"/>
</dbReference>
<evidence type="ECO:0000256" key="3">
    <source>
        <dbReference type="ARBA" id="ARBA00022860"/>
    </source>
</evidence>
<evidence type="ECO:0000256" key="2">
    <source>
        <dbReference type="ARBA" id="ARBA00022840"/>
    </source>
</evidence>